<dbReference type="GO" id="GO:0000166">
    <property type="term" value="F:nucleotide binding"/>
    <property type="evidence" value="ECO:0007669"/>
    <property type="project" value="UniProtKB-KW"/>
</dbReference>
<evidence type="ECO:0000256" key="1">
    <source>
        <dbReference type="ARBA" id="ARBA00012494"/>
    </source>
</evidence>
<accession>A0A1L3KIR1</accession>
<proteinExistence type="predicted"/>
<evidence type="ECO:0000256" key="8">
    <source>
        <dbReference type="PIRSR" id="PIRSR605093-1"/>
    </source>
</evidence>
<feature type="binding site" evidence="8">
    <location>
        <position position="402"/>
    </location>
    <ligand>
        <name>Mg(2+)</name>
        <dbReference type="ChEBI" id="CHEBI:18420"/>
        <label>2</label>
    </ligand>
</feature>
<dbReference type="GO" id="GO:0003968">
    <property type="term" value="F:RNA-directed RNA polymerase activity"/>
    <property type="evidence" value="ECO:0007669"/>
    <property type="project" value="UniProtKB-EC"/>
</dbReference>
<dbReference type="InterPro" id="IPR007096">
    <property type="entry name" value="RNA-dir_Rpol_cat_phage"/>
</dbReference>
<dbReference type="GO" id="GO:0039694">
    <property type="term" value="P:viral RNA genome replication"/>
    <property type="evidence" value="ECO:0007669"/>
    <property type="project" value="InterPro"/>
</dbReference>
<dbReference type="GO" id="GO:0046872">
    <property type="term" value="F:metal ion binding"/>
    <property type="evidence" value="ECO:0007669"/>
    <property type="project" value="UniProtKB-KW"/>
</dbReference>
<evidence type="ECO:0000256" key="7">
    <source>
        <dbReference type="ARBA" id="ARBA00048744"/>
    </source>
</evidence>
<evidence type="ECO:0000256" key="4">
    <source>
        <dbReference type="ARBA" id="ARBA00022741"/>
    </source>
</evidence>
<evidence type="ECO:0000256" key="3">
    <source>
        <dbReference type="ARBA" id="ARBA00022695"/>
    </source>
</evidence>
<dbReference type="EMBL" id="KX883612">
    <property type="protein sequence ID" value="APG77280.1"/>
    <property type="molecule type" value="Genomic_RNA"/>
</dbReference>
<comment type="cofactor">
    <cofactor evidence="8">
        <name>Mg(2+)</name>
        <dbReference type="ChEBI" id="CHEBI:18420"/>
    </cofactor>
    <text evidence="8">Binds 2 Mg(2+) per subunit.</text>
</comment>
<feature type="binding site" evidence="8">
    <location>
        <position position="310"/>
    </location>
    <ligand>
        <name>Mg(2+)</name>
        <dbReference type="ChEBI" id="CHEBI:18420"/>
        <label>2</label>
    </ligand>
</feature>
<dbReference type="EC" id="2.7.7.48" evidence="1"/>
<keyword evidence="8" id="KW-0479">Metal-binding</keyword>
<keyword evidence="5" id="KW-0693">Viral RNA replication</keyword>
<reference evidence="10" key="1">
    <citation type="journal article" date="2016" name="Nature">
        <title>Redefining the invertebrate RNA virosphere.</title>
        <authorList>
            <person name="Shi M."/>
            <person name="Lin X.D."/>
            <person name="Tian J.H."/>
            <person name="Chen L.J."/>
            <person name="Chen X."/>
            <person name="Li C.X."/>
            <person name="Qin X.C."/>
            <person name="Li J."/>
            <person name="Cao J.P."/>
            <person name="Eden J.S."/>
            <person name="Buchmann J."/>
            <person name="Wang W."/>
            <person name="Xu J."/>
            <person name="Holmes E.C."/>
            <person name="Zhang Y.Z."/>
        </authorList>
    </citation>
    <scope>NUCLEOTIDE SEQUENCE</scope>
    <source>
        <strain evidence="10">WZFSL78350</strain>
    </source>
</reference>
<dbReference type="InterPro" id="IPR005093">
    <property type="entry name" value="RNArep_beta"/>
</dbReference>
<sequence length="648" mass="73271">MHLSIVKHFTCLLQDLCIDEESRDYLVRRLNNEGPKFLTVTLPALWKVVLTGLETGYLDLSECTAFARKKKLPYVMYRFFCKVFDQRGFLRSKPDADALLVIRQVCEYYYKCSFTFDDEQLSVAENNYVSSEANMANEDDIDWQFVDECRKNFLTNYRPLDSATITDVLQTTRPRFGPGSFVPPDVPYGSSGVAPGAFKLTDSSLVGTCRVDQVAFSGYFRSYPSAKHEKIVPVHEGKTSEVLFVPKDGRGPRTISREPLYLLKMQMAFLDWICPLLEQVTSQRINFADQTTNRELARIGSVNGAFATADLKEASDSIRYRVARAIYGDSPAFRYFLTRVRSTHTTLPSGKTIRLRKLSGMGSGLTFPILSLTIHIAISTAIKKASGLTYREASQLVYVYGDDLIVPTRYFYLVEPTLKRVGLKLNANKSFSKGPFRESCGGDYLHGKEVVPVRFKCSWLKMPTLAEARSLYLHLQGDHALTSLERHCRELVKAGLFSTAEYLYSLIEKDLGRTLPYVYGDDVPYLGRYTSDPRDVHYQKPPQVVFLPTAVSGRVNKPCPYKHLGSFLSAKADKTPVKHLFDAVTLRDLASKVADIKESVRQKVDELFLETCDLGTEVRRALGEFSERYTLRLQAKTQLPVFCLAGRT</sequence>
<evidence type="ECO:0000259" key="9">
    <source>
        <dbReference type="PROSITE" id="PS50522"/>
    </source>
</evidence>
<evidence type="ECO:0000256" key="6">
    <source>
        <dbReference type="ARBA" id="ARBA00030248"/>
    </source>
</evidence>
<keyword evidence="2" id="KW-0808">Transferase</keyword>
<protein>
    <recommendedName>
        <fullName evidence="1">RNA-directed RNA polymerase</fullName>
        <ecNumber evidence="1">2.7.7.48</ecNumber>
    </recommendedName>
    <alternativeName>
        <fullName evidence="6">RNA replicase beta chain</fullName>
    </alternativeName>
</protein>
<keyword evidence="4" id="KW-0547">Nucleotide-binding</keyword>
<evidence type="ECO:0000256" key="2">
    <source>
        <dbReference type="ARBA" id="ARBA00022679"/>
    </source>
</evidence>
<feature type="domain" description="RdRp catalytic" evidence="9">
    <location>
        <begin position="295"/>
        <end position="434"/>
    </location>
</feature>
<comment type="catalytic activity">
    <reaction evidence="7">
        <text>RNA(n) + a ribonucleoside 5'-triphosphate = RNA(n+1) + diphosphate</text>
        <dbReference type="Rhea" id="RHEA:21248"/>
        <dbReference type="Rhea" id="RHEA-COMP:14527"/>
        <dbReference type="Rhea" id="RHEA-COMP:17342"/>
        <dbReference type="ChEBI" id="CHEBI:33019"/>
        <dbReference type="ChEBI" id="CHEBI:61557"/>
        <dbReference type="ChEBI" id="CHEBI:140395"/>
        <dbReference type="EC" id="2.7.7.48"/>
    </reaction>
</comment>
<keyword evidence="3" id="KW-0548">Nucleotidyltransferase</keyword>
<dbReference type="InterPro" id="IPR043502">
    <property type="entry name" value="DNA/RNA_pol_sf"/>
</dbReference>
<keyword evidence="8" id="KW-0460">Magnesium</keyword>
<dbReference type="Pfam" id="PF03431">
    <property type="entry name" value="RNA_replicase_B"/>
    <property type="match status" value="1"/>
</dbReference>
<dbReference type="PROSITE" id="PS50522">
    <property type="entry name" value="RDRP_PHAGE"/>
    <property type="match status" value="1"/>
</dbReference>
<evidence type="ECO:0000256" key="5">
    <source>
        <dbReference type="ARBA" id="ARBA00022953"/>
    </source>
</evidence>
<evidence type="ECO:0000313" key="10">
    <source>
        <dbReference type="EMBL" id="APG77280.1"/>
    </source>
</evidence>
<name>A0A1L3KIR1_9VIRU</name>
<dbReference type="SUPFAM" id="SSF56672">
    <property type="entry name" value="DNA/RNA polymerases"/>
    <property type="match status" value="1"/>
</dbReference>
<feature type="binding site" evidence="8">
    <location>
        <position position="403"/>
    </location>
    <ligand>
        <name>Mg(2+)</name>
        <dbReference type="ChEBI" id="CHEBI:18420"/>
        <label>2</label>
    </ligand>
</feature>
<organism evidence="10">
    <name type="scientific">Wenzhou levi-like virus 1</name>
    <dbReference type="NCBI Taxonomy" id="1923567"/>
    <lineage>
        <taxon>Viruses</taxon>
        <taxon>Riboviria</taxon>
    </lineage>
</organism>